<sequence length="94" mass="10763">MVGFSINKESTVEKDLSQRWQQEWQKNPKRNLCVCYDVPKEEVMQAIEKGAGSLEEVSSQTYACQGAGCCERQVERLLAFYRAHQQSAEDEESN</sequence>
<dbReference type="Gene3D" id="1.10.10.1100">
    <property type="entry name" value="BFD-like [2Fe-2S]-binding domain"/>
    <property type="match status" value="1"/>
</dbReference>
<dbReference type="AlphaFoldDB" id="A0A7D4SIZ2"/>
<proteinExistence type="predicted"/>
<dbReference type="EMBL" id="CP054020">
    <property type="protein sequence ID" value="QKI90240.1"/>
    <property type="molecule type" value="Genomic_DNA"/>
</dbReference>
<protein>
    <submittedName>
        <fullName evidence="2">(2Fe-2S)-binding protein</fullName>
    </submittedName>
</protein>
<name>A0A7D4SIZ2_9GAMM</name>
<gene>
    <name evidence="2" type="ORF">HQN79_00235</name>
</gene>
<evidence type="ECO:0000259" key="1">
    <source>
        <dbReference type="Pfam" id="PF04324"/>
    </source>
</evidence>
<dbReference type="Pfam" id="PF04324">
    <property type="entry name" value="Fer2_BFD"/>
    <property type="match status" value="1"/>
</dbReference>
<keyword evidence="3" id="KW-1185">Reference proteome</keyword>
<evidence type="ECO:0000313" key="3">
    <source>
        <dbReference type="Proteomes" id="UP000504724"/>
    </source>
</evidence>
<dbReference type="InterPro" id="IPR007419">
    <property type="entry name" value="BFD-like_2Fe2S-bd_dom"/>
</dbReference>
<evidence type="ECO:0000313" key="2">
    <source>
        <dbReference type="EMBL" id="QKI90240.1"/>
    </source>
</evidence>
<dbReference type="InterPro" id="IPR041854">
    <property type="entry name" value="BFD-like_2Fe2S-bd_dom_sf"/>
</dbReference>
<dbReference type="KEGG" id="txa:HQN79_00235"/>
<dbReference type="Proteomes" id="UP000504724">
    <property type="component" value="Chromosome"/>
</dbReference>
<organism evidence="2 3">
    <name type="scientific">Thiomicrorhabdus xiamenensis</name>
    <dbReference type="NCBI Taxonomy" id="2739063"/>
    <lineage>
        <taxon>Bacteria</taxon>
        <taxon>Pseudomonadati</taxon>
        <taxon>Pseudomonadota</taxon>
        <taxon>Gammaproteobacteria</taxon>
        <taxon>Thiotrichales</taxon>
        <taxon>Piscirickettsiaceae</taxon>
        <taxon>Thiomicrorhabdus</taxon>
    </lineage>
</organism>
<feature type="domain" description="BFD-like [2Fe-2S]-binding" evidence="1">
    <location>
        <begin position="33"/>
        <end position="79"/>
    </location>
</feature>
<accession>A0A7D4SIZ2</accession>
<reference evidence="2 3" key="1">
    <citation type="submission" date="2020-05" db="EMBL/GenBank/DDBJ databases">
        <title>Thiomicrorhabdus sediminis sp.nov. and Thiomicrorhabdus xiamenensis sp.nov., novel sulfur-oxidizing bacteria isolated from coastal sediment.</title>
        <authorList>
            <person name="Liu X."/>
        </authorList>
    </citation>
    <scope>NUCLEOTIDE SEQUENCE [LARGE SCALE GENOMIC DNA]</scope>
    <source>
        <strain evidence="2 3">G2</strain>
    </source>
</reference>